<dbReference type="Gene3D" id="1.20.120.450">
    <property type="entry name" value="dinb family like domain"/>
    <property type="match status" value="1"/>
</dbReference>
<dbReference type="InterPro" id="IPR034660">
    <property type="entry name" value="DinB/YfiT-like"/>
</dbReference>
<dbReference type="RefSeq" id="WP_317639727.1">
    <property type="nucleotide sequence ID" value="NZ_JAPMIV010000010.1"/>
</dbReference>
<evidence type="ECO:0000313" key="3">
    <source>
        <dbReference type="Proteomes" id="UP001276150"/>
    </source>
</evidence>
<dbReference type="Pfam" id="PF12867">
    <property type="entry name" value="DinB_2"/>
    <property type="match status" value="1"/>
</dbReference>
<name>A0ABU4DR20_9DEIO</name>
<keyword evidence="3" id="KW-1185">Reference proteome</keyword>
<evidence type="ECO:0000259" key="1">
    <source>
        <dbReference type="Pfam" id="PF12867"/>
    </source>
</evidence>
<evidence type="ECO:0000313" key="2">
    <source>
        <dbReference type="EMBL" id="MDV6374407.1"/>
    </source>
</evidence>
<organism evidence="2 3">
    <name type="scientific">Deinococcus arenicola</name>
    <dbReference type="NCBI Taxonomy" id="2994950"/>
    <lineage>
        <taxon>Bacteria</taxon>
        <taxon>Thermotogati</taxon>
        <taxon>Deinococcota</taxon>
        <taxon>Deinococci</taxon>
        <taxon>Deinococcales</taxon>
        <taxon>Deinococcaceae</taxon>
        <taxon>Deinococcus</taxon>
    </lineage>
</organism>
<dbReference type="SUPFAM" id="SSF109854">
    <property type="entry name" value="DinB/YfiT-like putative metalloenzymes"/>
    <property type="match status" value="1"/>
</dbReference>
<protein>
    <submittedName>
        <fullName evidence="2">DinB family protein</fullName>
    </submittedName>
</protein>
<sequence>MTPAGRDPATRDDLLRALADSANEIGGYFAGLDAAQFVDGNAAQWSPAHHLDHLIRSNLPVASGLGAARGRLQPLPAQHQVRTHAQIRDDYRAVLATGGKAFGRLLPQPEGSQTELVERYVSSLNAVGEALAHWTDAELDNWAMPHPALNVLSIREMALFTLMHNWHHLNGVRRQMLAPQTVSTDNGAT</sequence>
<reference evidence="2 3" key="1">
    <citation type="submission" date="2022-11" db="EMBL/GenBank/DDBJ databases">
        <title>Deinococcus ZS9-10, Low Temperature and Draught-tolerating, UV-resistant Bacteria from Continental Antarctica.</title>
        <authorList>
            <person name="Cheng L."/>
        </authorList>
    </citation>
    <scope>NUCLEOTIDE SEQUENCE [LARGE SCALE GENOMIC DNA]</scope>
    <source>
        <strain evidence="2 3">ZS9-10</strain>
    </source>
</reference>
<comment type="caution">
    <text evidence="2">The sequence shown here is derived from an EMBL/GenBank/DDBJ whole genome shotgun (WGS) entry which is preliminary data.</text>
</comment>
<dbReference type="InterPro" id="IPR024775">
    <property type="entry name" value="DinB-like"/>
</dbReference>
<accession>A0ABU4DR20</accession>
<dbReference type="Proteomes" id="UP001276150">
    <property type="component" value="Unassembled WGS sequence"/>
</dbReference>
<gene>
    <name evidence="2" type="ORF">ORD21_07370</name>
</gene>
<proteinExistence type="predicted"/>
<dbReference type="EMBL" id="JAPMIV010000010">
    <property type="protein sequence ID" value="MDV6374407.1"/>
    <property type="molecule type" value="Genomic_DNA"/>
</dbReference>
<feature type="domain" description="DinB-like" evidence="1">
    <location>
        <begin position="44"/>
        <end position="169"/>
    </location>
</feature>